<organism evidence="11">
    <name type="scientific">Eucryptorrhynchus brandti</name>
    <name type="common">Snout weevil</name>
    <dbReference type="NCBI Taxonomy" id="436910"/>
    <lineage>
        <taxon>Eukaryota</taxon>
        <taxon>Metazoa</taxon>
        <taxon>Ecdysozoa</taxon>
        <taxon>Arthropoda</taxon>
        <taxon>Hexapoda</taxon>
        <taxon>Insecta</taxon>
        <taxon>Pterygota</taxon>
        <taxon>Neoptera</taxon>
        <taxon>Endopterygota</taxon>
        <taxon>Coleoptera</taxon>
        <taxon>Polyphaga</taxon>
        <taxon>Cucujiformia</taxon>
        <taxon>Curculionidae</taxon>
        <taxon>Cryptorhynchinae</taxon>
        <taxon>Eucryptorrhynchus</taxon>
    </lineage>
</organism>
<dbReference type="EMBL" id="MW419400">
    <property type="protein sequence ID" value="QXE93261.1"/>
    <property type="molecule type" value="mRNA"/>
</dbReference>
<feature type="transmembrane region" description="Helical" evidence="10">
    <location>
        <begin position="40"/>
        <end position="58"/>
    </location>
</feature>
<dbReference type="GO" id="GO:0005549">
    <property type="term" value="F:odorant binding"/>
    <property type="evidence" value="ECO:0007669"/>
    <property type="project" value="InterPro"/>
</dbReference>
<accession>A0A8F4MXP0</accession>
<dbReference type="PANTHER" id="PTHR21137:SF35">
    <property type="entry name" value="ODORANT RECEPTOR 19A-RELATED"/>
    <property type="match status" value="1"/>
</dbReference>
<reference evidence="11" key="1">
    <citation type="submission" date="2020-12" db="EMBL/GenBank/DDBJ databases">
        <authorList>
            <person name="Wen X."/>
        </authorList>
    </citation>
    <scope>NUCLEOTIDE SEQUENCE</scope>
</reference>
<evidence type="ECO:0000256" key="4">
    <source>
        <dbReference type="ARBA" id="ARBA00022692"/>
    </source>
</evidence>
<keyword evidence="8 10" id="KW-0675">Receptor</keyword>
<evidence type="ECO:0000256" key="8">
    <source>
        <dbReference type="ARBA" id="ARBA00023170"/>
    </source>
</evidence>
<evidence type="ECO:0000313" key="11">
    <source>
        <dbReference type="EMBL" id="QXE93261.1"/>
    </source>
</evidence>
<keyword evidence="3 10" id="KW-0716">Sensory transduction</keyword>
<comment type="similarity">
    <text evidence="10">Belongs to the insect chemoreceptor superfamily. Heteromeric odorant receptor channel (TC 1.A.69) family.</text>
</comment>
<keyword evidence="4 10" id="KW-0812">Transmembrane</keyword>
<protein>
    <recommendedName>
        <fullName evidence="10">Odorant receptor</fullName>
    </recommendedName>
</protein>
<dbReference type="GO" id="GO:0005886">
    <property type="term" value="C:plasma membrane"/>
    <property type="evidence" value="ECO:0007669"/>
    <property type="project" value="UniProtKB-SubCell"/>
</dbReference>
<comment type="subcellular location">
    <subcellularLocation>
        <location evidence="1 10">Cell membrane</location>
        <topology evidence="1 10">Multi-pass membrane protein</topology>
    </subcellularLocation>
</comment>
<keyword evidence="2" id="KW-1003">Cell membrane</keyword>
<dbReference type="GO" id="GO:0007165">
    <property type="term" value="P:signal transduction"/>
    <property type="evidence" value="ECO:0007669"/>
    <property type="project" value="UniProtKB-KW"/>
</dbReference>
<dbReference type="AlphaFoldDB" id="A0A8F4MXP0"/>
<feature type="transmembrane region" description="Helical" evidence="10">
    <location>
        <begin position="73"/>
        <end position="91"/>
    </location>
</feature>
<evidence type="ECO:0000256" key="6">
    <source>
        <dbReference type="ARBA" id="ARBA00022989"/>
    </source>
</evidence>
<name>A0A8F4MXP0_EUCBR</name>
<dbReference type="Pfam" id="PF02949">
    <property type="entry name" value="7tm_6"/>
    <property type="match status" value="1"/>
</dbReference>
<feature type="transmembrane region" description="Helical" evidence="10">
    <location>
        <begin position="352"/>
        <end position="378"/>
    </location>
</feature>
<sequence length="387" mass="44847">MFLPNKNKPFYYSLAYLRYTHYYPSPESLKNIKCYRAVSAIIRILTCFVFVQCAIHYVMSRKDNVPVDLSEDIVGMTGLAYIMFFCILYEVNVKKWSKLYSDVSNTSKFGCPPNIPDVVRSCKNLLIFIYVYCFIGMAAYVLASVFLDSVNCRKVNEEKGLHEICGTATPLWWPYNEMDPRVKFFIIVYQFCSIAMYFPSGATMLFMAWECALIIALKIDHLKGLFRNMFDVEDATVQRRRLKFCIQYHQEIIRMTNELNRLHRMHFGQVSVVSPFILSCIGFQLVKRYSVGALIHIVGYGSAIFLVCQIGQTVQDETYNIREAVYVSKWYAIDPKIGKDVKFVLMRCQKPIYMNAIPLGVFSYSLLITIVKTAYSYLTLMYNNNSL</sequence>
<dbReference type="InterPro" id="IPR004117">
    <property type="entry name" value="7tm6_olfct_rcpt"/>
</dbReference>
<feature type="transmembrane region" description="Helical" evidence="10">
    <location>
        <begin position="291"/>
        <end position="308"/>
    </location>
</feature>
<evidence type="ECO:0000256" key="10">
    <source>
        <dbReference type="RuleBase" id="RU351113"/>
    </source>
</evidence>
<feature type="transmembrane region" description="Helical" evidence="10">
    <location>
        <begin position="125"/>
        <end position="147"/>
    </location>
</feature>
<keyword evidence="6 10" id="KW-1133">Transmembrane helix</keyword>
<evidence type="ECO:0000256" key="5">
    <source>
        <dbReference type="ARBA" id="ARBA00022725"/>
    </source>
</evidence>
<evidence type="ECO:0000256" key="3">
    <source>
        <dbReference type="ARBA" id="ARBA00022606"/>
    </source>
</evidence>
<dbReference type="PANTHER" id="PTHR21137">
    <property type="entry name" value="ODORANT RECEPTOR"/>
    <property type="match status" value="1"/>
</dbReference>
<proteinExistence type="evidence at transcript level"/>
<evidence type="ECO:0000256" key="2">
    <source>
        <dbReference type="ARBA" id="ARBA00022475"/>
    </source>
</evidence>
<evidence type="ECO:0000256" key="7">
    <source>
        <dbReference type="ARBA" id="ARBA00023136"/>
    </source>
</evidence>
<keyword evidence="9 10" id="KW-0807">Transducer</keyword>
<feature type="transmembrane region" description="Helical" evidence="10">
    <location>
        <begin position="184"/>
        <end position="217"/>
    </location>
</feature>
<evidence type="ECO:0000256" key="1">
    <source>
        <dbReference type="ARBA" id="ARBA00004651"/>
    </source>
</evidence>
<evidence type="ECO:0000256" key="9">
    <source>
        <dbReference type="ARBA" id="ARBA00023224"/>
    </source>
</evidence>
<keyword evidence="5 10" id="KW-0552">Olfaction</keyword>
<feature type="transmembrane region" description="Helical" evidence="10">
    <location>
        <begin position="267"/>
        <end position="285"/>
    </location>
</feature>
<dbReference type="GO" id="GO:0004984">
    <property type="term" value="F:olfactory receptor activity"/>
    <property type="evidence" value="ECO:0007669"/>
    <property type="project" value="InterPro"/>
</dbReference>
<keyword evidence="7 10" id="KW-0472">Membrane</keyword>